<sequence length="137" mass="16055">MARTKKPKIGTRMYSVHEHLYYIKNYPAPLLEYVVCVAEVTGFYTQGYTEVCLTGKDSDGYNTPYRYPLNKIGKSLFYTVKDAAEYAKMLTERYEHAWGWLGEPDIPMRRSWETLLLDNRDVDEGKMSLLDFQEMMP</sequence>
<comment type="caution">
    <text evidence="1">The sequence shown here is derived from an EMBL/GenBank/DDBJ whole genome shotgun (WGS) entry which is preliminary data.</text>
</comment>
<evidence type="ECO:0000313" key="1">
    <source>
        <dbReference type="EMBL" id="MEQ2433751.1"/>
    </source>
</evidence>
<reference evidence="1 2" key="1">
    <citation type="submission" date="2024-03" db="EMBL/GenBank/DDBJ databases">
        <title>Human intestinal bacterial collection.</title>
        <authorList>
            <person name="Pauvert C."/>
            <person name="Hitch T.C.A."/>
            <person name="Clavel T."/>
        </authorList>
    </citation>
    <scope>NUCLEOTIDE SEQUENCE [LARGE SCALE GENOMIC DNA]</scope>
    <source>
        <strain evidence="1 2">CLA-SR-H028</strain>
    </source>
</reference>
<proteinExistence type="predicted"/>
<organism evidence="1 2">
    <name type="scientific">Blautia caccae</name>
    <dbReference type="NCBI Taxonomy" id="3133175"/>
    <lineage>
        <taxon>Bacteria</taxon>
        <taxon>Bacillati</taxon>
        <taxon>Bacillota</taxon>
        <taxon>Clostridia</taxon>
        <taxon>Lachnospirales</taxon>
        <taxon>Lachnospiraceae</taxon>
        <taxon>Blautia</taxon>
    </lineage>
</organism>
<evidence type="ECO:0000313" key="2">
    <source>
        <dbReference type="Proteomes" id="UP001457898"/>
    </source>
</evidence>
<name>A0ABV1DTQ2_9FIRM</name>
<keyword evidence="2" id="KW-1185">Reference proteome</keyword>
<gene>
    <name evidence="1" type="ORF">WMO65_22410</name>
</gene>
<dbReference type="EMBL" id="JBBMFP010000027">
    <property type="protein sequence ID" value="MEQ2433751.1"/>
    <property type="molecule type" value="Genomic_DNA"/>
</dbReference>
<protein>
    <submittedName>
        <fullName evidence="1">Uncharacterized protein</fullName>
    </submittedName>
</protein>
<dbReference type="Proteomes" id="UP001457898">
    <property type="component" value="Unassembled WGS sequence"/>
</dbReference>
<dbReference type="RefSeq" id="WP_349064677.1">
    <property type="nucleotide sequence ID" value="NZ_JBBMFP010000027.1"/>
</dbReference>
<accession>A0ABV1DTQ2</accession>